<evidence type="ECO:0000256" key="9">
    <source>
        <dbReference type="ARBA" id="ARBA00023075"/>
    </source>
</evidence>
<proteinExistence type="inferred from homology"/>
<evidence type="ECO:0000313" key="15">
    <source>
        <dbReference type="Proteomes" id="UP001499988"/>
    </source>
</evidence>
<keyword evidence="6" id="KW-0560">Oxidoreductase</keyword>
<dbReference type="SUPFAM" id="SSF54292">
    <property type="entry name" value="2Fe-2S ferredoxin-like"/>
    <property type="match status" value="1"/>
</dbReference>
<dbReference type="Gene3D" id="3.10.20.30">
    <property type="match status" value="1"/>
</dbReference>
<dbReference type="InterPro" id="IPR039261">
    <property type="entry name" value="FNR_nucleotide-bd"/>
</dbReference>
<dbReference type="InterPro" id="IPR036010">
    <property type="entry name" value="2Fe-2S_ferredoxin-like_sf"/>
</dbReference>
<evidence type="ECO:0000256" key="11">
    <source>
        <dbReference type="ARBA" id="ARBA00061434"/>
    </source>
</evidence>
<feature type="domain" description="2Fe-2S ferredoxin-type" evidence="12">
    <location>
        <begin position="235"/>
        <end position="321"/>
    </location>
</feature>
<keyword evidence="4" id="KW-0479">Metal-binding</keyword>
<dbReference type="PANTHER" id="PTHR47354:SF6">
    <property type="entry name" value="NADH OXIDOREDUCTASE HCR"/>
    <property type="match status" value="1"/>
</dbReference>
<keyword evidence="8" id="KW-0411">Iron-sulfur</keyword>
<dbReference type="PROSITE" id="PS00197">
    <property type="entry name" value="2FE2S_FER_1"/>
    <property type="match status" value="1"/>
</dbReference>
<dbReference type="EMBL" id="BAABJZ010000099">
    <property type="protein sequence ID" value="GAA4898033.1"/>
    <property type="molecule type" value="Genomic_DNA"/>
</dbReference>
<dbReference type="SUPFAM" id="SSF63380">
    <property type="entry name" value="Riboflavin synthase domain-like"/>
    <property type="match status" value="1"/>
</dbReference>
<gene>
    <name evidence="14" type="ORF">GCM10023333_34230</name>
</gene>
<accession>A0ABP9FHQ4</accession>
<reference evidence="15" key="1">
    <citation type="journal article" date="2019" name="Int. J. Syst. Evol. Microbiol.">
        <title>The Global Catalogue of Microorganisms (GCM) 10K type strain sequencing project: providing services to taxonomists for standard genome sequencing and annotation.</title>
        <authorList>
            <consortium name="The Broad Institute Genomics Platform"/>
            <consortium name="The Broad Institute Genome Sequencing Center for Infectious Disease"/>
            <person name="Wu L."/>
            <person name="Ma J."/>
        </authorList>
    </citation>
    <scope>NUCLEOTIDE SEQUENCE [LARGE SCALE GENOMIC DNA]</scope>
    <source>
        <strain evidence="15">JCM 18401</strain>
    </source>
</reference>
<dbReference type="InterPro" id="IPR017927">
    <property type="entry name" value="FAD-bd_FR_type"/>
</dbReference>
<dbReference type="Gene3D" id="2.40.30.10">
    <property type="entry name" value="Translation factors"/>
    <property type="match status" value="1"/>
</dbReference>
<dbReference type="InterPro" id="IPR008333">
    <property type="entry name" value="Cbr1-like_FAD-bd_dom"/>
</dbReference>
<comment type="cofactor">
    <cofactor evidence="1">
        <name>FAD</name>
        <dbReference type="ChEBI" id="CHEBI:57692"/>
    </cofactor>
</comment>
<keyword evidence="5" id="KW-0274">FAD</keyword>
<evidence type="ECO:0000256" key="3">
    <source>
        <dbReference type="ARBA" id="ARBA00022714"/>
    </source>
</evidence>
<evidence type="ECO:0000259" key="13">
    <source>
        <dbReference type="PROSITE" id="PS51384"/>
    </source>
</evidence>
<evidence type="ECO:0000256" key="6">
    <source>
        <dbReference type="ARBA" id="ARBA00023002"/>
    </source>
</evidence>
<dbReference type="InterPro" id="IPR050415">
    <property type="entry name" value="MRET"/>
</dbReference>
<name>A0ABP9FHQ4_9GAMM</name>
<keyword evidence="15" id="KW-1185">Reference proteome</keyword>
<dbReference type="PROSITE" id="PS51384">
    <property type="entry name" value="FAD_FR"/>
    <property type="match status" value="1"/>
</dbReference>
<dbReference type="CDD" id="cd00207">
    <property type="entry name" value="fer2"/>
    <property type="match status" value="1"/>
</dbReference>
<comment type="cofactor">
    <cofactor evidence="10">
        <name>[2Fe-2S] cluster</name>
        <dbReference type="ChEBI" id="CHEBI:190135"/>
    </cofactor>
</comment>
<evidence type="ECO:0000256" key="7">
    <source>
        <dbReference type="ARBA" id="ARBA00023004"/>
    </source>
</evidence>
<dbReference type="InterPro" id="IPR001041">
    <property type="entry name" value="2Fe-2S_ferredoxin-type"/>
</dbReference>
<protein>
    <submittedName>
        <fullName evidence="14">Hybrid-cluster NAD(P)-dependent oxidoreductase</fullName>
    </submittedName>
</protein>
<dbReference type="InterPro" id="IPR001709">
    <property type="entry name" value="Flavoprot_Pyr_Nucl_cyt_Rdtase"/>
</dbReference>
<dbReference type="PROSITE" id="PS51085">
    <property type="entry name" value="2FE2S_FER_2"/>
    <property type="match status" value="1"/>
</dbReference>
<dbReference type="SUPFAM" id="SSF52343">
    <property type="entry name" value="Ferredoxin reductase-like, C-terminal NADP-linked domain"/>
    <property type="match status" value="1"/>
</dbReference>
<dbReference type="PRINTS" id="PR00410">
    <property type="entry name" value="PHEHYDRXLASE"/>
</dbReference>
<evidence type="ECO:0000256" key="5">
    <source>
        <dbReference type="ARBA" id="ARBA00022827"/>
    </source>
</evidence>
<keyword evidence="9" id="KW-0830">Ubiquinone</keyword>
<dbReference type="Gene3D" id="3.40.50.80">
    <property type="entry name" value="Nucleotide-binding domain of ferredoxin-NADP reductase (FNR) module"/>
    <property type="match status" value="1"/>
</dbReference>
<comment type="similarity">
    <text evidence="11">In the N-terminal section; belongs to the FAD-binding oxidoreductase type 6 family.</text>
</comment>
<dbReference type="Pfam" id="PF00111">
    <property type="entry name" value="Fer2"/>
    <property type="match status" value="1"/>
</dbReference>
<evidence type="ECO:0000256" key="2">
    <source>
        <dbReference type="ARBA" id="ARBA00022630"/>
    </source>
</evidence>
<dbReference type="InterPro" id="IPR006058">
    <property type="entry name" value="2Fe2S_fd_BS"/>
</dbReference>
<evidence type="ECO:0000313" key="14">
    <source>
        <dbReference type="EMBL" id="GAA4898033.1"/>
    </source>
</evidence>
<evidence type="ECO:0000259" key="12">
    <source>
        <dbReference type="PROSITE" id="PS51085"/>
    </source>
</evidence>
<comment type="caution">
    <text evidence="14">The sequence shown here is derived from an EMBL/GenBank/DDBJ whole genome shotgun (WGS) entry which is preliminary data.</text>
</comment>
<dbReference type="Pfam" id="PF00175">
    <property type="entry name" value="NAD_binding_1"/>
    <property type="match status" value="1"/>
</dbReference>
<evidence type="ECO:0000256" key="8">
    <source>
        <dbReference type="ARBA" id="ARBA00023014"/>
    </source>
</evidence>
<evidence type="ECO:0000256" key="1">
    <source>
        <dbReference type="ARBA" id="ARBA00001974"/>
    </source>
</evidence>
<evidence type="ECO:0000256" key="4">
    <source>
        <dbReference type="ARBA" id="ARBA00022723"/>
    </source>
</evidence>
<evidence type="ECO:0000256" key="10">
    <source>
        <dbReference type="ARBA" id="ARBA00034078"/>
    </source>
</evidence>
<dbReference type="Pfam" id="PF00970">
    <property type="entry name" value="FAD_binding_6"/>
    <property type="match status" value="1"/>
</dbReference>
<keyword evidence="2" id="KW-0285">Flavoprotein</keyword>
<sequence length="321" mass="34267">MQLTCVGVQAETCDVTRFTFMADAQPDFIPGQFISLKVPIGAQTSVRAYSLSSTPDDSRLQLAIKRVEGGRVSNHLLDQLKMGDRLEALAPAGEFHSQLAGDQPWLLLAAGCGITPLFSMLKDRLRREPDADIVLMFSVRSEADKIFALELEHLARRYPHFQLHWLLSGEGDRLGEAQLQAVGDLASRSVMICGPEGYMVSAQTLAQQLGASKVHCEAFHAAATAAAVGAAEAAQGHTLSVDGVELPILPGQTVLDSLEAGGIPIFAACRTGVCGSCKCQGEKDKLQSSSVFGLTEEEIEQGTFLACSSTVTGDMTLELDD</sequence>
<organism evidence="14 15">
    <name type="scientific">Ferrimonas pelagia</name>
    <dbReference type="NCBI Taxonomy" id="1177826"/>
    <lineage>
        <taxon>Bacteria</taxon>
        <taxon>Pseudomonadati</taxon>
        <taxon>Pseudomonadota</taxon>
        <taxon>Gammaproteobacteria</taxon>
        <taxon>Alteromonadales</taxon>
        <taxon>Ferrimonadaceae</taxon>
        <taxon>Ferrimonas</taxon>
    </lineage>
</organism>
<dbReference type="Proteomes" id="UP001499988">
    <property type="component" value="Unassembled WGS sequence"/>
</dbReference>
<feature type="domain" description="FAD-binding FR-type" evidence="13">
    <location>
        <begin position="1"/>
        <end position="98"/>
    </location>
</feature>
<dbReference type="InterPro" id="IPR017938">
    <property type="entry name" value="Riboflavin_synthase-like_b-brl"/>
</dbReference>
<dbReference type="PRINTS" id="PR00371">
    <property type="entry name" value="FPNCR"/>
</dbReference>
<keyword evidence="3" id="KW-0001">2Fe-2S</keyword>
<dbReference type="InterPro" id="IPR001433">
    <property type="entry name" value="OxRdtase_FAD/NAD-bd"/>
</dbReference>
<dbReference type="InterPro" id="IPR012675">
    <property type="entry name" value="Beta-grasp_dom_sf"/>
</dbReference>
<keyword evidence="7" id="KW-0408">Iron</keyword>
<dbReference type="RefSeq" id="WP_345336681.1">
    <property type="nucleotide sequence ID" value="NZ_BAABJZ010000099.1"/>
</dbReference>
<dbReference type="PANTHER" id="PTHR47354">
    <property type="entry name" value="NADH OXIDOREDUCTASE HCR"/>
    <property type="match status" value="1"/>
</dbReference>